<evidence type="ECO:0000313" key="8">
    <source>
        <dbReference type="Proteomes" id="UP000184386"/>
    </source>
</evidence>
<name>A0A1M6TKA6_9FIRM</name>
<evidence type="ECO:0000256" key="1">
    <source>
        <dbReference type="ARBA" id="ARBA00004141"/>
    </source>
</evidence>
<evidence type="ECO:0000313" key="7">
    <source>
        <dbReference type="EMBL" id="SHK57343.1"/>
    </source>
</evidence>
<feature type="transmembrane region" description="Helical" evidence="5">
    <location>
        <begin position="249"/>
        <end position="273"/>
    </location>
</feature>
<accession>A0A1M6TKA6</accession>
<dbReference type="Pfam" id="PF12698">
    <property type="entry name" value="ABC2_membrane_3"/>
    <property type="match status" value="1"/>
</dbReference>
<dbReference type="AlphaFoldDB" id="A0A1M6TKA6"/>
<comment type="subcellular location">
    <subcellularLocation>
        <location evidence="1">Membrane</location>
        <topology evidence="1">Multi-pass membrane protein</topology>
    </subcellularLocation>
</comment>
<keyword evidence="8" id="KW-1185">Reference proteome</keyword>
<dbReference type="STRING" id="1121322.SAMN02745136_02838"/>
<gene>
    <name evidence="7" type="ORF">SAMN02745136_02838</name>
</gene>
<protein>
    <submittedName>
        <fullName evidence="7">ABC-2 type transport system permease protein</fullName>
    </submittedName>
</protein>
<evidence type="ECO:0000259" key="6">
    <source>
        <dbReference type="Pfam" id="PF12698"/>
    </source>
</evidence>
<reference evidence="7 8" key="1">
    <citation type="submission" date="2016-11" db="EMBL/GenBank/DDBJ databases">
        <authorList>
            <person name="Jaros S."/>
            <person name="Januszkiewicz K."/>
            <person name="Wedrychowicz H."/>
        </authorList>
    </citation>
    <scope>NUCLEOTIDE SEQUENCE [LARGE SCALE GENOMIC DNA]</scope>
    <source>
        <strain evidence="7 8">DSM 15929</strain>
    </source>
</reference>
<evidence type="ECO:0000256" key="2">
    <source>
        <dbReference type="ARBA" id="ARBA00022692"/>
    </source>
</evidence>
<feature type="transmembrane region" description="Helical" evidence="5">
    <location>
        <begin position="307"/>
        <end position="330"/>
    </location>
</feature>
<sequence>MSMKKSSISGWRDVFAFTLTQTLKNKAYRISFFIMALIAVVSMPLIQFLTKGGEANSAETSPVAKVYVQNETSLPELDFSLLKQTDTFKDTVFTNLTEDYDTVTQRIEKSERDSVILTIKEQDNSFVLAFAKASKGPVKDGSIALLGEKMTDTFHSLRLTAGGVTKEQNELIGAKVNTKTVKLDAQGNPVLETDKAISMNEYWFIYGILFFLMMVNIMASSHVASSVVMEKSSRIVEYLLISVKPLALMVGKILAMLCAVLIQIISLMVLVFVSNKVSASMSSGSKAGIMNQYIPDNIFQNLNIGNILLCLILIGLGMIFYAVLAGMAGATVSKMEELNEGMTLLTIATLVGVYIGIGAANVLMGSGSNAYVIFAFLFPLSSPFILPGAILIGKADFLIAAGAIILQIILNILMFSFVASIYETLILHNGNRIRLKDLFKLNRGGMKA</sequence>
<dbReference type="GO" id="GO:0016020">
    <property type="term" value="C:membrane"/>
    <property type="evidence" value="ECO:0007669"/>
    <property type="project" value="UniProtKB-SubCell"/>
</dbReference>
<dbReference type="GO" id="GO:0140359">
    <property type="term" value="F:ABC-type transporter activity"/>
    <property type="evidence" value="ECO:0007669"/>
    <property type="project" value="InterPro"/>
</dbReference>
<keyword evidence="2 5" id="KW-0812">Transmembrane</keyword>
<feature type="transmembrane region" description="Helical" evidence="5">
    <location>
        <begin position="398"/>
        <end position="422"/>
    </location>
</feature>
<dbReference type="InterPro" id="IPR013525">
    <property type="entry name" value="ABC2_TM"/>
</dbReference>
<feature type="transmembrane region" description="Helical" evidence="5">
    <location>
        <begin position="27"/>
        <end position="46"/>
    </location>
</feature>
<evidence type="ECO:0000256" key="3">
    <source>
        <dbReference type="ARBA" id="ARBA00022989"/>
    </source>
</evidence>
<feature type="transmembrane region" description="Helical" evidence="5">
    <location>
        <begin position="342"/>
        <end position="363"/>
    </location>
</feature>
<dbReference type="EMBL" id="FRAC01000013">
    <property type="protein sequence ID" value="SHK57343.1"/>
    <property type="molecule type" value="Genomic_DNA"/>
</dbReference>
<evidence type="ECO:0000256" key="4">
    <source>
        <dbReference type="ARBA" id="ARBA00023136"/>
    </source>
</evidence>
<keyword evidence="4 5" id="KW-0472">Membrane</keyword>
<keyword evidence="3 5" id="KW-1133">Transmembrane helix</keyword>
<feature type="transmembrane region" description="Helical" evidence="5">
    <location>
        <begin position="370"/>
        <end position="392"/>
    </location>
</feature>
<organism evidence="7 8">
    <name type="scientific">Anaerocolumna jejuensis DSM 15929</name>
    <dbReference type="NCBI Taxonomy" id="1121322"/>
    <lineage>
        <taxon>Bacteria</taxon>
        <taxon>Bacillati</taxon>
        <taxon>Bacillota</taxon>
        <taxon>Clostridia</taxon>
        <taxon>Lachnospirales</taxon>
        <taxon>Lachnospiraceae</taxon>
        <taxon>Anaerocolumna</taxon>
    </lineage>
</organism>
<feature type="domain" description="ABC-2 type transporter transmembrane" evidence="6">
    <location>
        <begin position="29"/>
        <end position="414"/>
    </location>
</feature>
<dbReference type="Proteomes" id="UP000184386">
    <property type="component" value="Unassembled WGS sequence"/>
</dbReference>
<evidence type="ECO:0000256" key="5">
    <source>
        <dbReference type="SAM" id="Phobius"/>
    </source>
</evidence>
<proteinExistence type="predicted"/>
<feature type="transmembrane region" description="Helical" evidence="5">
    <location>
        <begin position="203"/>
        <end position="229"/>
    </location>
</feature>